<dbReference type="VEuPathDB" id="FungiDB:SPBR_08925"/>
<keyword evidence="3" id="KW-1185">Reference proteome</keyword>
<protein>
    <submittedName>
        <fullName evidence="2">Uncharacterized protein</fullName>
    </submittedName>
</protein>
<dbReference type="EMBL" id="AWTV01000010">
    <property type="protein sequence ID" value="KIH87630.1"/>
    <property type="molecule type" value="Genomic_DNA"/>
</dbReference>
<dbReference type="AlphaFoldDB" id="A0A0C2IL10"/>
<feature type="compositionally biased region" description="Basic and acidic residues" evidence="1">
    <location>
        <begin position="1"/>
        <end position="10"/>
    </location>
</feature>
<name>A0A0C2IL10_9PEZI</name>
<dbReference type="Proteomes" id="UP000031575">
    <property type="component" value="Unassembled WGS sequence"/>
</dbReference>
<evidence type="ECO:0000256" key="1">
    <source>
        <dbReference type="SAM" id="MobiDB-lite"/>
    </source>
</evidence>
<accession>A0A0C2IL10</accession>
<dbReference type="OrthoDB" id="10479551at2759"/>
<gene>
    <name evidence="2" type="ORF">SPBR_08925</name>
</gene>
<sequence length="126" mass="13449">MATDDADKAADGQQQQEHNADQQHARLAADAAPSTTSSSLPPDDQPPTSVAAQRAGLAQALEELSRGERAADKLERELQAFEAKLEELLSSMGMSEEDLDATRDDEQEQGREAAGGRDTASQEGKK</sequence>
<dbReference type="GeneID" id="63681972"/>
<evidence type="ECO:0000313" key="2">
    <source>
        <dbReference type="EMBL" id="KIH87630.1"/>
    </source>
</evidence>
<feature type="region of interest" description="Disordered" evidence="1">
    <location>
        <begin position="1"/>
        <end position="52"/>
    </location>
</feature>
<feature type="compositionally biased region" description="Low complexity" evidence="1">
    <location>
        <begin position="28"/>
        <end position="49"/>
    </location>
</feature>
<dbReference type="RefSeq" id="XP_040615640.1">
    <property type="nucleotide sequence ID" value="XM_040767051.1"/>
</dbReference>
<evidence type="ECO:0000313" key="3">
    <source>
        <dbReference type="Proteomes" id="UP000031575"/>
    </source>
</evidence>
<proteinExistence type="predicted"/>
<reference evidence="2 3" key="1">
    <citation type="journal article" date="2014" name="BMC Genomics">
        <title>Comparative genomics of the major fungal agents of human and animal Sporotrichosis: Sporothrix schenckii and Sporothrix brasiliensis.</title>
        <authorList>
            <person name="Teixeira M.M."/>
            <person name="de Almeida L.G."/>
            <person name="Kubitschek-Barreira P."/>
            <person name="Alves F.L."/>
            <person name="Kioshima E.S."/>
            <person name="Abadio A.K."/>
            <person name="Fernandes L."/>
            <person name="Derengowski L.S."/>
            <person name="Ferreira K.S."/>
            <person name="Souza R.C."/>
            <person name="Ruiz J.C."/>
            <person name="de Andrade N.C."/>
            <person name="Paes H.C."/>
            <person name="Nicola A.M."/>
            <person name="Albuquerque P."/>
            <person name="Gerber A.L."/>
            <person name="Martins V.P."/>
            <person name="Peconick L.D."/>
            <person name="Neto A.V."/>
            <person name="Chaucanez C.B."/>
            <person name="Silva P.A."/>
            <person name="Cunha O.L."/>
            <person name="de Oliveira F.F."/>
            <person name="dos Santos T.C."/>
            <person name="Barros A.L."/>
            <person name="Soares M.A."/>
            <person name="de Oliveira L.M."/>
            <person name="Marini M.M."/>
            <person name="Villalobos-Duno H."/>
            <person name="Cunha M.M."/>
            <person name="de Hoog S."/>
            <person name="da Silveira J.F."/>
            <person name="Henrissat B."/>
            <person name="Nino-Vega G.A."/>
            <person name="Cisalpino P.S."/>
            <person name="Mora-Montes H.M."/>
            <person name="Almeida S.R."/>
            <person name="Stajich J.E."/>
            <person name="Lopes-Bezerra L.M."/>
            <person name="Vasconcelos A.T."/>
            <person name="Felipe M.S."/>
        </authorList>
    </citation>
    <scope>NUCLEOTIDE SEQUENCE [LARGE SCALE GENOMIC DNA]</scope>
    <source>
        <strain evidence="2 3">5110</strain>
    </source>
</reference>
<comment type="caution">
    <text evidence="2">The sequence shown here is derived from an EMBL/GenBank/DDBJ whole genome shotgun (WGS) entry which is preliminary data.</text>
</comment>
<dbReference type="HOGENOM" id="CLU_1983012_0_0_1"/>
<feature type="compositionally biased region" description="Basic and acidic residues" evidence="1">
    <location>
        <begin position="100"/>
        <end position="115"/>
    </location>
</feature>
<feature type="region of interest" description="Disordered" evidence="1">
    <location>
        <begin position="89"/>
        <end position="126"/>
    </location>
</feature>
<organism evidence="2 3">
    <name type="scientific">Sporothrix brasiliensis 5110</name>
    <dbReference type="NCBI Taxonomy" id="1398154"/>
    <lineage>
        <taxon>Eukaryota</taxon>
        <taxon>Fungi</taxon>
        <taxon>Dikarya</taxon>
        <taxon>Ascomycota</taxon>
        <taxon>Pezizomycotina</taxon>
        <taxon>Sordariomycetes</taxon>
        <taxon>Sordariomycetidae</taxon>
        <taxon>Ophiostomatales</taxon>
        <taxon>Ophiostomataceae</taxon>
        <taxon>Sporothrix</taxon>
    </lineage>
</organism>